<dbReference type="InterPro" id="IPR003140">
    <property type="entry name" value="PLipase/COase/thioEstase"/>
</dbReference>
<dbReference type="GO" id="GO:0052689">
    <property type="term" value="F:carboxylic ester hydrolase activity"/>
    <property type="evidence" value="ECO:0007669"/>
    <property type="project" value="TreeGrafter"/>
</dbReference>
<evidence type="ECO:0000256" key="1">
    <source>
        <dbReference type="ARBA" id="ARBA00006499"/>
    </source>
</evidence>
<evidence type="ECO:0000256" key="3">
    <source>
        <dbReference type="SAM" id="MobiDB-lite"/>
    </source>
</evidence>
<evidence type="ECO:0000313" key="6">
    <source>
        <dbReference type="Proteomes" id="UP000594263"/>
    </source>
</evidence>
<dbReference type="Gene3D" id="3.40.50.1820">
    <property type="entry name" value="alpha/beta hydrolase"/>
    <property type="match status" value="1"/>
</dbReference>
<dbReference type="PANTHER" id="PTHR10655">
    <property type="entry name" value="LYSOPHOSPHOLIPASE-RELATED"/>
    <property type="match status" value="1"/>
</dbReference>
<evidence type="ECO:0000259" key="4">
    <source>
        <dbReference type="Pfam" id="PF02230"/>
    </source>
</evidence>
<feature type="domain" description="Phospholipase/carboxylesterase/thioesterase" evidence="4">
    <location>
        <begin position="119"/>
        <end position="252"/>
    </location>
</feature>
<comment type="similarity">
    <text evidence="1">Belongs to the AB hydrolase superfamily. AB hydrolase 2 family.</text>
</comment>
<feature type="region of interest" description="Disordered" evidence="3">
    <location>
        <begin position="100"/>
        <end position="119"/>
    </location>
</feature>
<dbReference type="Gramene" id="Kaladp0063s0048.1.v1.1">
    <property type="protein sequence ID" value="Kaladp0063s0048.1.v1.1"/>
    <property type="gene ID" value="Kaladp0063s0048.v1.1"/>
</dbReference>
<accession>A0A7N0UEA3</accession>
<dbReference type="SUPFAM" id="SSF53474">
    <property type="entry name" value="alpha/beta-Hydrolases"/>
    <property type="match status" value="1"/>
</dbReference>
<dbReference type="InterPro" id="IPR029058">
    <property type="entry name" value="AB_hydrolase_fold"/>
</dbReference>
<feature type="compositionally biased region" description="Low complexity" evidence="3">
    <location>
        <begin position="104"/>
        <end position="118"/>
    </location>
</feature>
<proteinExistence type="inferred from homology"/>
<sequence length="259" mass="28161">MSAEKARSFVIWLHGLGDSGPANEPLHTLFTSPEFRNTTWSYPTTPSNPVTCNYGRVMPSWFDIHKMPVTGEEHLENASDGFTCSGKLSKLLMTANLKSSNTDSSGVSSEQESGSPEVTTGLLDSVKRVHGMIDEEVASGTDPRNIFVCGLSQGGALTLASVLLYPKTLGGAAVFSGWVPANASLLKRVTPEARKTPMLWSHGTDDLLILFEAGKAGHRFLKKAGVNCEFKVYPGLRHVLLNKELLYLENWMKPLLPSP</sequence>
<protein>
    <recommendedName>
        <fullName evidence="4">Phospholipase/carboxylesterase/thioesterase domain-containing protein</fullName>
    </recommendedName>
</protein>
<organism evidence="5 6">
    <name type="scientific">Kalanchoe fedtschenkoi</name>
    <name type="common">Lavender scallops</name>
    <name type="synonym">South American air plant</name>
    <dbReference type="NCBI Taxonomy" id="63787"/>
    <lineage>
        <taxon>Eukaryota</taxon>
        <taxon>Viridiplantae</taxon>
        <taxon>Streptophyta</taxon>
        <taxon>Embryophyta</taxon>
        <taxon>Tracheophyta</taxon>
        <taxon>Spermatophyta</taxon>
        <taxon>Magnoliopsida</taxon>
        <taxon>eudicotyledons</taxon>
        <taxon>Gunneridae</taxon>
        <taxon>Pentapetalae</taxon>
        <taxon>Saxifragales</taxon>
        <taxon>Crassulaceae</taxon>
        <taxon>Kalanchoe</taxon>
    </lineage>
</organism>
<evidence type="ECO:0000256" key="2">
    <source>
        <dbReference type="ARBA" id="ARBA00022801"/>
    </source>
</evidence>
<feature type="domain" description="Phospholipase/carboxylesterase/thioesterase" evidence="4">
    <location>
        <begin position="3"/>
        <end position="71"/>
    </location>
</feature>
<name>A0A7N0UEA3_KALFE</name>
<dbReference type="PANTHER" id="PTHR10655:SF17">
    <property type="entry name" value="LYSOPHOSPHOLIPASE-LIKE PROTEIN 1"/>
    <property type="match status" value="1"/>
</dbReference>
<dbReference type="GO" id="GO:0008474">
    <property type="term" value="F:palmitoyl-(protein) hydrolase activity"/>
    <property type="evidence" value="ECO:0007669"/>
    <property type="project" value="TreeGrafter"/>
</dbReference>
<keyword evidence="6" id="KW-1185">Reference proteome</keyword>
<dbReference type="AlphaFoldDB" id="A0A7N0UEA3"/>
<keyword evidence="2" id="KW-0378">Hydrolase</keyword>
<reference evidence="5" key="1">
    <citation type="submission" date="2021-01" db="UniProtKB">
        <authorList>
            <consortium name="EnsemblPlants"/>
        </authorList>
    </citation>
    <scope>IDENTIFICATION</scope>
</reference>
<evidence type="ECO:0000313" key="5">
    <source>
        <dbReference type="EnsemblPlants" id="Kaladp0063s0048.1.v1.1"/>
    </source>
</evidence>
<dbReference type="Proteomes" id="UP000594263">
    <property type="component" value="Unplaced"/>
</dbReference>
<dbReference type="EnsemblPlants" id="Kaladp0063s0048.1.v1.1">
    <property type="protein sequence ID" value="Kaladp0063s0048.1.v1.1"/>
    <property type="gene ID" value="Kaladp0063s0048.v1.1"/>
</dbReference>
<dbReference type="InterPro" id="IPR050565">
    <property type="entry name" value="LYPA1-2/EST-like"/>
</dbReference>
<dbReference type="GO" id="GO:0005737">
    <property type="term" value="C:cytoplasm"/>
    <property type="evidence" value="ECO:0007669"/>
    <property type="project" value="TreeGrafter"/>
</dbReference>
<dbReference type="Pfam" id="PF02230">
    <property type="entry name" value="Abhydrolase_2"/>
    <property type="match status" value="2"/>
</dbReference>